<comment type="caution">
    <text evidence="9">The sequence shown here is derived from an EMBL/GenBank/DDBJ whole genome shotgun (WGS) entry which is preliminary data.</text>
</comment>
<dbReference type="GO" id="GO:0005886">
    <property type="term" value="C:plasma membrane"/>
    <property type="evidence" value="ECO:0007669"/>
    <property type="project" value="UniProtKB-SubCell"/>
</dbReference>
<dbReference type="GO" id="GO:0008049">
    <property type="term" value="P:male courtship behavior"/>
    <property type="evidence" value="ECO:0007669"/>
    <property type="project" value="TreeGrafter"/>
</dbReference>
<evidence type="ECO:0008006" key="11">
    <source>
        <dbReference type="Google" id="ProtNLM"/>
    </source>
</evidence>
<dbReference type="AlphaFoldDB" id="A0AAW1UFE6"/>
<evidence type="ECO:0000313" key="9">
    <source>
        <dbReference type="EMBL" id="KAK9881215.1"/>
    </source>
</evidence>
<keyword evidence="7" id="KW-0807">Transducer</keyword>
<proteinExistence type="predicted"/>
<evidence type="ECO:0000313" key="10">
    <source>
        <dbReference type="Proteomes" id="UP001431783"/>
    </source>
</evidence>
<feature type="transmembrane region" description="Helical" evidence="8">
    <location>
        <begin position="111"/>
        <end position="132"/>
    </location>
</feature>
<gene>
    <name evidence="9" type="ORF">WA026_015332</name>
</gene>
<organism evidence="9 10">
    <name type="scientific">Henosepilachna vigintioctopunctata</name>
    <dbReference type="NCBI Taxonomy" id="420089"/>
    <lineage>
        <taxon>Eukaryota</taxon>
        <taxon>Metazoa</taxon>
        <taxon>Ecdysozoa</taxon>
        <taxon>Arthropoda</taxon>
        <taxon>Hexapoda</taxon>
        <taxon>Insecta</taxon>
        <taxon>Pterygota</taxon>
        <taxon>Neoptera</taxon>
        <taxon>Endopterygota</taxon>
        <taxon>Coleoptera</taxon>
        <taxon>Polyphaga</taxon>
        <taxon>Cucujiformia</taxon>
        <taxon>Coccinelloidea</taxon>
        <taxon>Coccinellidae</taxon>
        <taxon>Epilachninae</taxon>
        <taxon>Epilachnini</taxon>
        <taxon>Henosepilachna</taxon>
    </lineage>
</organism>
<sequence>MPDPISNTSGHKTNFGHSGLCNNPQNSKSYSPAAQYPSKKGAIVFNSEVNLATQEYVLAVSSIVESKNVRHKLYNCWDITRKLRDMKKLAISHDEVCNLVNDYNSLFGLNILASISSTILMLLFSITGHIMIDIERKSKMFHMAQGFITILLNVVLPILLAHECATVVAEGKKLITTSLSYLNILSMKYKTYEDELILKFLSILCHQAEMRVPQFTAGGFFKIDYTMLGMIIGCLTTNMMMILQFAQNDRNMSCKLEN</sequence>
<dbReference type="GO" id="GO:0043025">
    <property type="term" value="C:neuronal cell body"/>
    <property type="evidence" value="ECO:0007669"/>
    <property type="project" value="TreeGrafter"/>
</dbReference>
<evidence type="ECO:0000256" key="6">
    <source>
        <dbReference type="ARBA" id="ARBA00023170"/>
    </source>
</evidence>
<feature type="transmembrane region" description="Helical" evidence="8">
    <location>
        <begin position="225"/>
        <end position="246"/>
    </location>
</feature>
<reference evidence="9 10" key="1">
    <citation type="submission" date="2023-03" db="EMBL/GenBank/DDBJ databases">
        <title>Genome insight into feeding habits of ladybird beetles.</title>
        <authorList>
            <person name="Li H.-S."/>
            <person name="Huang Y.-H."/>
            <person name="Pang H."/>
        </authorList>
    </citation>
    <scope>NUCLEOTIDE SEQUENCE [LARGE SCALE GENOMIC DNA]</scope>
    <source>
        <strain evidence="9">SYSU_2023b</strain>
        <tissue evidence="9">Whole body</tissue>
    </source>
</reference>
<evidence type="ECO:0000256" key="5">
    <source>
        <dbReference type="ARBA" id="ARBA00023136"/>
    </source>
</evidence>
<dbReference type="GO" id="GO:0050909">
    <property type="term" value="P:sensory perception of taste"/>
    <property type="evidence" value="ECO:0007669"/>
    <property type="project" value="InterPro"/>
</dbReference>
<keyword evidence="5 8" id="KW-0472">Membrane</keyword>
<protein>
    <recommendedName>
        <fullName evidence="11">Gustatory receptor</fullName>
    </recommendedName>
</protein>
<dbReference type="EMBL" id="JARQZJ010000068">
    <property type="protein sequence ID" value="KAK9881215.1"/>
    <property type="molecule type" value="Genomic_DNA"/>
</dbReference>
<name>A0AAW1UFE6_9CUCU</name>
<keyword evidence="10" id="KW-1185">Reference proteome</keyword>
<evidence type="ECO:0000256" key="3">
    <source>
        <dbReference type="ARBA" id="ARBA00022692"/>
    </source>
</evidence>
<dbReference type="GO" id="GO:0007165">
    <property type="term" value="P:signal transduction"/>
    <property type="evidence" value="ECO:0007669"/>
    <property type="project" value="UniProtKB-KW"/>
</dbReference>
<evidence type="ECO:0000256" key="8">
    <source>
        <dbReference type="SAM" id="Phobius"/>
    </source>
</evidence>
<dbReference type="PANTHER" id="PTHR21143">
    <property type="entry name" value="INVERTEBRATE GUSTATORY RECEPTOR"/>
    <property type="match status" value="1"/>
</dbReference>
<keyword evidence="6" id="KW-0675">Receptor</keyword>
<dbReference type="Proteomes" id="UP001431783">
    <property type="component" value="Unassembled WGS sequence"/>
</dbReference>
<dbReference type="InterPro" id="IPR013604">
    <property type="entry name" value="7TM_chemorcpt"/>
</dbReference>
<evidence type="ECO:0000256" key="7">
    <source>
        <dbReference type="ARBA" id="ARBA00023224"/>
    </source>
</evidence>
<keyword evidence="2" id="KW-1003">Cell membrane</keyword>
<keyword evidence="3 8" id="KW-0812">Transmembrane</keyword>
<feature type="transmembrane region" description="Helical" evidence="8">
    <location>
        <begin position="144"/>
        <end position="162"/>
    </location>
</feature>
<accession>A0AAW1UFE6</accession>
<evidence type="ECO:0000256" key="2">
    <source>
        <dbReference type="ARBA" id="ARBA00022475"/>
    </source>
</evidence>
<dbReference type="PANTHER" id="PTHR21143:SF104">
    <property type="entry name" value="GUSTATORY RECEPTOR 8A-RELATED"/>
    <property type="match status" value="1"/>
</dbReference>
<keyword evidence="4 8" id="KW-1133">Transmembrane helix</keyword>
<evidence type="ECO:0000256" key="1">
    <source>
        <dbReference type="ARBA" id="ARBA00004651"/>
    </source>
</evidence>
<dbReference type="Pfam" id="PF08395">
    <property type="entry name" value="7tm_7"/>
    <property type="match status" value="1"/>
</dbReference>
<evidence type="ECO:0000256" key="4">
    <source>
        <dbReference type="ARBA" id="ARBA00022989"/>
    </source>
</evidence>
<dbReference type="GO" id="GO:0030424">
    <property type="term" value="C:axon"/>
    <property type="evidence" value="ECO:0007669"/>
    <property type="project" value="TreeGrafter"/>
</dbReference>
<comment type="subcellular location">
    <subcellularLocation>
        <location evidence="1">Cell membrane</location>
        <topology evidence="1">Multi-pass membrane protein</topology>
    </subcellularLocation>
</comment>
<dbReference type="GO" id="GO:0007635">
    <property type="term" value="P:chemosensory behavior"/>
    <property type="evidence" value="ECO:0007669"/>
    <property type="project" value="TreeGrafter"/>
</dbReference>
<dbReference type="GO" id="GO:0030425">
    <property type="term" value="C:dendrite"/>
    <property type="evidence" value="ECO:0007669"/>
    <property type="project" value="TreeGrafter"/>
</dbReference>